<keyword evidence="2" id="KW-0238">DNA-binding</keyword>
<dbReference type="GO" id="GO:0005829">
    <property type="term" value="C:cytosol"/>
    <property type="evidence" value="ECO:0007669"/>
    <property type="project" value="TreeGrafter"/>
</dbReference>
<accession>A0A917GZ43</accession>
<dbReference type="InterPro" id="IPR019887">
    <property type="entry name" value="Tscrpt_reg_AsnC/Lrp_C"/>
</dbReference>
<dbReference type="AlphaFoldDB" id="A0A917GZ43"/>
<dbReference type="Gene3D" id="3.30.70.920">
    <property type="match status" value="1"/>
</dbReference>
<evidence type="ECO:0000256" key="3">
    <source>
        <dbReference type="ARBA" id="ARBA00023163"/>
    </source>
</evidence>
<dbReference type="Gene3D" id="1.10.10.10">
    <property type="entry name" value="Winged helix-like DNA-binding domain superfamily/Winged helix DNA-binding domain"/>
    <property type="match status" value="1"/>
</dbReference>
<dbReference type="FunFam" id="1.10.10.10:FF:000186">
    <property type="entry name" value="AsnC family transcriptional regulator"/>
    <property type="match status" value="1"/>
</dbReference>
<reference evidence="5" key="1">
    <citation type="journal article" date="2014" name="Int. J. Syst. Evol. Microbiol.">
        <title>Complete genome sequence of Corynebacterium casei LMG S-19264T (=DSM 44701T), isolated from a smear-ripened cheese.</title>
        <authorList>
            <consortium name="US DOE Joint Genome Institute (JGI-PGF)"/>
            <person name="Walter F."/>
            <person name="Albersmeier A."/>
            <person name="Kalinowski J."/>
            <person name="Ruckert C."/>
        </authorList>
    </citation>
    <scope>NUCLEOTIDE SEQUENCE</scope>
    <source>
        <strain evidence="5">CGMCC 1.12187</strain>
    </source>
</reference>
<dbReference type="SMART" id="SM00344">
    <property type="entry name" value="HTH_ASNC"/>
    <property type="match status" value="1"/>
</dbReference>
<feature type="domain" description="HTH asnC-type" evidence="4">
    <location>
        <begin position="3"/>
        <end position="64"/>
    </location>
</feature>
<dbReference type="InterPro" id="IPR011008">
    <property type="entry name" value="Dimeric_a/b-barrel"/>
</dbReference>
<protein>
    <submittedName>
        <fullName evidence="5">AsnC family transcriptional regulator</fullName>
    </submittedName>
</protein>
<dbReference type="InterPro" id="IPR019888">
    <property type="entry name" value="Tscrpt_reg_AsnC-like"/>
</dbReference>
<dbReference type="PRINTS" id="PR00033">
    <property type="entry name" value="HTHASNC"/>
</dbReference>
<dbReference type="PROSITE" id="PS50956">
    <property type="entry name" value="HTH_ASNC_2"/>
    <property type="match status" value="1"/>
</dbReference>
<evidence type="ECO:0000256" key="2">
    <source>
        <dbReference type="ARBA" id="ARBA00023125"/>
    </source>
</evidence>
<proteinExistence type="predicted"/>
<gene>
    <name evidence="5" type="ORF">GCM10011374_26840</name>
</gene>
<dbReference type="InterPro" id="IPR011991">
    <property type="entry name" value="ArsR-like_HTH"/>
</dbReference>
<keyword evidence="1" id="KW-0805">Transcription regulation</keyword>
<evidence type="ECO:0000313" key="5">
    <source>
        <dbReference type="EMBL" id="GGG62290.1"/>
    </source>
</evidence>
<dbReference type="SUPFAM" id="SSF54909">
    <property type="entry name" value="Dimeric alpha+beta barrel"/>
    <property type="match status" value="1"/>
</dbReference>
<comment type="caution">
    <text evidence="5">The sequence shown here is derived from an EMBL/GenBank/DDBJ whole genome shotgun (WGS) entry which is preliminary data.</text>
</comment>
<dbReference type="InterPro" id="IPR036390">
    <property type="entry name" value="WH_DNA-bd_sf"/>
</dbReference>
<dbReference type="Pfam" id="PF13412">
    <property type="entry name" value="HTH_24"/>
    <property type="match status" value="1"/>
</dbReference>
<dbReference type="SUPFAM" id="SSF46785">
    <property type="entry name" value="Winged helix' DNA-binding domain"/>
    <property type="match status" value="1"/>
</dbReference>
<name>A0A917GZ43_9MICC</name>
<dbReference type="EMBL" id="BMEQ01000015">
    <property type="protein sequence ID" value="GGG62290.1"/>
    <property type="molecule type" value="Genomic_DNA"/>
</dbReference>
<evidence type="ECO:0000259" key="4">
    <source>
        <dbReference type="PROSITE" id="PS50956"/>
    </source>
</evidence>
<dbReference type="CDD" id="cd00090">
    <property type="entry name" value="HTH_ARSR"/>
    <property type="match status" value="1"/>
</dbReference>
<dbReference type="PANTHER" id="PTHR30154">
    <property type="entry name" value="LEUCINE-RESPONSIVE REGULATORY PROTEIN"/>
    <property type="match status" value="1"/>
</dbReference>
<evidence type="ECO:0000256" key="1">
    <source>
        <dbReference type="ARBA" id="ARBA00023015"/>
    </source>
</evidence>
<evidence type="ECO:0000313" key="6">
    <source>
        <dbReference type="Proteomes" id="UP000638848"/>
    </source>
</evidence>
<dbReference type="InterPro" id="IPR000485">
    <property type="entry name" value="AsnC-type_HTH_dom"/>
</dbReference>
<dbReference type="GO" id="GO:0043200">
    <property type="term" value="P:response to amino acid"/>
    <property type="evidence" value="ECO:0007669"/>
    <property type="project" value="TreeGrafter"/>
</dbReference>
<dbReference type="InterPro" id="IPR036388">
    <property type="entry name" value="WH-like_DNA-bd_sf"/>
</dbReference>
<organism evidence="5 6">
    <name type="scientific">Kocuria dechangensis</name>
    <dbReference type="NCBI Taxonomy" id="1176249"/>
    <lineage>
        <taxon>Bacteria</taxon>
        <taxon>Bacillati</taxon>
        <taxon>Actinomycetota</taxon>
        <taxon>Actinomycetes</taxon>
        <taxon>Micrococcales</taxon>
        <taxon>Micrococcaceae</taxon>
        <taxon>Kocuria</taxon>
    </lineage>
</organism>
<reference evidence="5" key="2">
    <citation type="submission" date="2020-09" db="EMBL/GenBank/DDBJ databases">
        <authorList>
            <person name="Sun Q."/>
            <person name="Zhou Y."/>
        </authorList>
    </citation>
    <scope>NUCLEOTIDE SEQUENCE</scope>
    <source>
        <strain evidence="5">CGMCC 1.12187</strain>
    </source>
</reference>
<keyword evidence="3" id="KW-0804">Transcription</keyword>
<keyword evidence="6" id="KW-1185">Reference proteome</keyword>
<dbReference type="GO" id="GO:0043565">
    <property type="term" value="F:sequence-specific DNA binding"/>
    <property type="evidence" value="ECO:0007669"/>
    <property type="project" value="InterPro"/>
</dbReference>
<sequence>MAMDGVDRKILAELQRNGRLSLTELAGRAGLSVSPCHRRLRALEASGVITAYRAQVNAIALGLTFEALVFVTMRQEDRTTVAAFEDAVAAIPQVVQAQRLFGDPDFLLRVLTADLPAFQTLYDTHLATLPGVQRLSSTLVMKSVVEDRPLPL</sequence>
<dbReference type="PANTHER" id="PTHR30154:SF34">
    <property type="entry name" value="TRANSCRIPTIONAL REGULATOR AZLB"/>
    <property type="match status" value="1"/>
</dbReference>
<dbReference type="Proteomes" id="UP000638848">
    <property type="component" value="Unassembled WGS sequence"/>
</dbReference>
<dbReference type="Pfam" id="PF01037">
    <property type="entry name" value="AsnC_trans_reg"/>
    <property type="match status" value="1"/>
</dbReference>